<organism evidence="1 2">
    <name type="scientific">Coniosporium uncinatum</name>
    <dbReference type="NCBI Taxonomy" id="93489"/>
    <lineage>
        <taxon>Eukaryota</taxon>
        <taxon>Fungi</taxon>
        <taxon>Dikarya</taxon>
        <taxon>Ascomycota</taxon>
        <taxon>Pezizomycotina</taxon>
        <taxon>Dothideomycetes</taxon>
        <taxon>Dothideomycetes incertae sedis</taxon>
        <taxon>Coniosporium</taxon>
    </lineage>
</organism>
<reference evidence="1" key="1">
    <citation type="submission" date="2024-09" db="EMBL/GenBank/DDBJ databases">
        <title>Black Yeasts Isolated from many extreme environments.</title>
        <authorList>
            <person name="Coleine C."/>
            <person name="Stajich J.E."/>
            <person name="Selbmann L."/>
        </authorList>
    </citation>
    <scope>NUCLEOTIDE SEQUENCE</scope>
    <source>
        <strain evidence="1">CCFEE 5737</strain>
    </source>
</reference>
<feature type="non-terminal residue" evidence="1">
    <location>
        <position position="222"/>
    </location>
</feature>
<dbReference type="EMBL" id="JAWDJW010007583">
    <property type="protein sequence ID" value="KAK3061870.1"/>
    <property type="molecule type" value="Genomic_DNA"/>
</dbReference>
<protein>
    <submittedName>
        <fullName evidence="1">Uncharacterized protein</fullName>
    </submittedName>
</protein>
<accession>A0ACC3D4U5</accession>
<proteinExistence type="predicted"/>
<keyword evidence="2" id="KW-1185">Reference proteome</keyword>
<comment type="caution">
    <text evidence="1">The sequence shown here is derived from an EMBL/GenBank/DDBJ whole genome shotgun (WGS) entry which is preliminary data.</text>
</comment>
<gene>
    <name evidence="1" type="ORF">LTS18_005264</name>
</gene>
<sequence>MSSELQKQSEPLWRPRDPESAPISRYRQHVNARFNQQLRNSQELHKWSVTYPHDFWIDLHQYLKIIPALPAGMEKAYDETIPMSKIPKFFEGYTLNYTENVLANCDPNATAIIGIREGESIDGERFTWRDLIECVRQARSALLRHSIRKGDRVAAYMSNNPYTIILFLAAAAMGAVFTSISPDMGADGVLTRLQQTTPTILFADSDAVYKGKKQVMNDKIQA</sequence>
<dbReference type="Proteomes" id="UP001186974">
    <property type="component" value="Unassembled WGS sequence"/>
</dbReference>
<evidence type="ECO:0000313" key="2">
    <source>
        <dbReference type="Proteomes" id="UP001186974"/>
    </source>
</evidence>
<evidence type="ECO:0000313" key="1">
    <source>
        <dbReference type="EMBL" id="KAK3061870.1"/>
    </source>
</evidence>
<name>A0ACC3D4U5_9PEZI</name>